<dbReference type="EMBL" id="CP113520">
    <property type="protein sequence ID" value="WAJ27338.1"/>
    <property type="molecule type" value="Genomic_DNA"/>
</dbReference>
<protein>
    <submittedName>
        <fullName evidence="1">Vanadium-dependent haloperoxidase</fullName>
    </submittedName>
</protein>
<organism evidence="1 2">
    <name type="scientific">Antarcticirhabdus aurantiaca</name>
    <dbReference type="NCBI Taxonomy" id="2606717"/>
    <lineage>
        <taxon>Bacteria</taxon>
        <taxon>Pseudomonadati</taxon>
        <taxon>Pseudomonadota</taxon>
        <taxon>Alphaproteobacteria</taxon>
        <taxon>Hyphomicrobiales</taxon>
        <taxon>Aurantimonadaceae</taxon>
        <taxon>Antarcticirhabdus</taxon>
    </lineage>
</organism>
<dbReference type="Proteomes" id="UP001163223">
    <property type="component" value="Chromosome"/>
</dbReference>
<proteinExistence type="predicted"/>
<reference evidence="1" key="1">
    <citation type="submission" date="2022-11" db="EMBL/GenBank/DDBJ databases">
        <title>beta-Carotene-producing bacterium, Jeongeuplla avenae sp. nov., alleviates the salt stress of Arabidopsis seedlings.</title>
        <authorList>
            <person name="Jiang L."/>
            <person name="Lee J."/>
        </authorList>
    </citation>
    <scope>NUCLEOTIDE SEQUENCE</scope>
    <source>
        <strain evidence="1">DY_R2A_6</strain>
    </source>
</reference>
<sequence length="447" mass="47202">MGGNEARRRAAGWRAAWLILALAVLGASSAAASSTRPEPQAVLRDWYRLVLELVRHTPTYSPPVASRAFAYLGVTAYEAAAGGSDALVPLAGQLNGLGPAPAREAGAAYDEALVLHAALSEAAASFFGNTGPTGQRAIAAMKTRVGERIAAGLDPAVAVRSAAHGRAIAAHVLAWSAGDGGALVENMGFPVSYAPGAEPGTWRPTSTIAQQQAPLLPDWGKNRPFAMPDGASCPLPPPPAYSEADGSEFRRQAEEVRNAVRDLTPEQRAIARFWSDDPMLSPTPPGHWISIALAVLDEDGADLETRAETLARLGVALADAFIGCWHEKYVHDLVRPVTYIRRSIDPAFEPILVTPPFPEYPSGHSTQSAAAAVVLTALFGEARAFEDATHADDGLPARRFPSFWAAAEEAGLSRLYGGIHFRAAIERGLDQGRCVGAYAVALKTRAP</sequence>
<gene>
    <name evidence="1" type="ORF">OXU80_21170</name>
</gene>
<accession>A0ACD4NKL4</accession>
<evidence type="ECO:0000313" key="2">
    <source>
        <dbReference type="Proteomes" id="UP001163223"/>
    </source>
</evidence>
<evidence type="ECO:0000313" key="1">
    <source>
        <dbReference type="EMBL" id="WAJ27338.1"/>
    </source>
</evidence>
<name>A0ACD4NKL4_9HYPH</name>
<keyword evidence="2" id="KW-1185">Reference proteome</keyword>